<keyword evidence="8" id="KW-0769">Symport</keyword>
<reference evidence="9 10" key="1">
    <citation type="submission" date="2023-01" db="EMBL/GenBank/DDBJ databases">
        <title>Novel species of the genus Vogesella isolated from rivers.</title>
        <authorList>
            <person name="Lu H."/>
        </authorList>
    </citation>
    <scope>NUCLEOTIDE SEQUENCE [LARGE SCALE GENOMIC DNA]</scope>
    <source>
        <strain evidence="9 10">DC21W</strain>
    </source>
</reference>
<sequence length="474" mass="50489">MEALHSLINAGNDLVWGQLLIYILIGVGLFFTVRMGFMQLRLLPRGWQEMLGGRGHNSEGSDISSFQAFATGLASRVGTGNVAGVATAIALGGPGAVFWMWITALLGMASAFAESTLAQLFKVNHHDGTFRGGPAYYIQKGLGQRWLGIAFSISLIIAFGLVFNAVQANSIVAATEGAWGWDKNLVAIGLVLITAPIIFGGIRKVAQVAEWMVPVMAAIYLGMTLFVIFTNLSAVPGIFMLIVKSAFGLEQAAGGFAGYAVSQAMMMGIKRGLFSNEAGMGSAPNAAAAATTAHPASQGIIQMFGVFIDTIIVCSCTAFIVLLSGAYVPGAELKGVQLTQAALSATLGSWGGHFLAVALFLFCFSSIIGNYAYAEGNVEFIKNNKAVMLAFRLLVLFMVAFGAIGSSPLVWDMADLAMGVMALINLFAIVMLSKYVFVLLKDYQQQLKAGKDKPVFDVKQYPEIQAKIHKDVWK</sequence>
<evidence type="ECO:0000313" key="10">
    <source>
        <dbReference type="Proteomes" id="UP001219956"/>
    </source>
</evidence>
<evidence type="ECO:0000256" key="6">
    <source>
        <dbReference type="ARBA" id="ARBA00022989"/>
    </source>
</evidence>
<feature type="transmembrane region" description="Helical" evidence="8">
    <location>
        <begin position="211"/>
        <end position="232"/>
    </location>
</feature>
<feature type="transmembrane region" description="Helical" evidence="8">
    <location>
        <begin position="185"/>
        <end position="202"/>
    </location>
</feature>
<proteinExistence type="inferred from homology"/>
<comment type="caution">
    <text evidence="9">The sequence shown here is derived from an EMBL/GenBank/DDBJ whole genome shotgun (WGS) entry which is preliminary data.</text>
</comment>
<keyword evidence="6 8" id="KW-1133">Transmembrane helix</keyword>
<dbReference type="RefSeq" id="WP_272751424.1">
    <property type="nucleotide sequence ID" value="NZ_JAQQLF010000008.1"/>
</dbReference>
<dbReference type="Proteomes" id="UP001219956">
    <property type="component" value="Unassembled WGS sequence"/>
</dbReference>
<evidence type="ECO:0000256" key="7">
    <source>
        <dbReference type="ARBA" id="ARBA00023136"/>
    </source>
</evidence>
<dbReference type="PANTHER" id="PTHR30330">
    <property type="entry name" value="AGSS FAMILY TRANSPORTER, SODIUM-ALANINE"/>
    <property type="match status" value="1"/>
</dbReference>
<feature type="transmembrane region" description="Helical" evidence="8">
    <location>
        <begin position="416"/>
        <end position="440"/>
    </location>
</feature>
<comment type="similarity">
    <text evidence="2 8">Belongs to the alanine or glycine:cation symporter (AGCS) (TC 2.A.25) family.</text>
</comment>
<evidence type="ECO:0000256" key="3">
    <source>
        <dbReference type="ARBA" id="ARBA00022448"/>
    </source>
</evidence>
<evidence type="ECO:0000256" key="5">
    <source>
        <dbReference type="ARBA" id="ARBA00022692"/>
    </source>
</evidence>
<comment type="subcellular location">
    <subcellularLocation>
        <location evidence="8">Cell inner membrane</location>
        <topology evidence="8">Multi-pass membrane protein</topology>
    </subcellularLocation>
    <subcellularLocation>
        <location evidence="1">Cell membrane</location>
        <topology evidence="1">Multi-pass membrane protein</topology>
    </subcellularLocation>
</comment>
<gene>
    <name evidence="9" type="ORF">PQU95_07585</name>
</gene>
<dbReference type="EMBL" id="JAQQLF010000008">
    <property type="protein sequence ID" value="MDC7717077.1"/>
    <property type="molecule type" value="Genomic_DNA"/>
</dbReference>
<feature type="transmembrane region" description="Helical" evidence="8">
    <location>
        <begin position="15"/>
        <end position="37"/>
    </location>
</feature>
<feature type="transmembrane region" description="Helical" evidence="8">
    <location>
        <begin position="386"/>
        <end position="404"/>
    </location>
</feature>
<keyword evidence="4" id="KW-1003">Cell membrane</keyword>
<name>A0ABT5IX89_9NEIS</name>
<dbReference type="Gene3D" id="1.20.1740.10">
    <property type="entry name" value="Amino acid/polyamine transporter I"/>
    <property type="match status" value="1"/>
</dbReference>
<evidence type="ECO:0000313" key="9">
    <source>
        <dbReference type="EMBL" id="MDC7717077.1"/>
    </source>
</evidence>
<organism evidence="9 10">
    <name type="scientific">Vogesella aquatica</name>
    <dbReference type="NCBI Taxonomy" id="2984206"/>
    <lineage>
        <taxon>Bacteria</taxon>
        <taxon>Pseudomonadati</taxon>
        <taxon>Pseudomonadota</taxon>
        <taxon>Betaproteobacteria</taxon>
        <taxon>Neisseriales</taxon>
        <taxon>Chromobacteriaceae</taxon>
        <taxon>Vogesella</taxon>
    </lineage>
</organism>
<keyword evidence="10" id="KW-1185">Reference proteome</keyword>
<evidence type="ECO:0000256" key="8">
    <source>
        <dbReference type="RuleBase" id="RU363064"/>
    </source>
</evidence>
<dbReference type="Pfam" id="PF01235">
    <property type="entry name" value="Na_Ala_symp"/>
    <property type="match status" value="1"/>
</dbReference>
<evidence type="ECO:0000256" key="1">
    <source>
        <dbReference type="ARBA" id="ARBA00004651"/>
    </source>
</evidence>
<feature type="transmembrane region" description="Helical" evidence="8">
    <location>
        <begin position="350"/>
        <end position="374"/>
    </location>
</feature>
<dbReference type="PRINTS" id="PR00175">
    <property type="entry name" value="NAALASMPORT"/>
</dbReference>
<dbReference type="PANTHER" id="PTHR30330:SF1">
    <property type="entry name" value="AMINO-ACID CARRIER PROTEIN ALST"/>
    <property type="match status" value="1"/>
</dbReference>
<keyword evidence="5 8" id="KW-0812">Transmembrane</keyword>
<evidence type="ECO:0000256" key="4">
    <source>
        <dbReference type="ARBA" id="ARBA00022475"/>
    </source>
</evidence>
<keyword evidence="8" id="KW-0997">Cell inner membrane</keyword>
<accession>A0ABT5IX89</accession>
<keyword evidence="3 8" id="KW-0813">Transport</keyword>
<dbReference type="InterPro" id="IPR001463">
    <property type="entry name" value="Na/Ala_symport"/>
</dbReference>
<feature type="transmembrane region" description="Helical" evidence="8">
    <location>
        <begin position="306"/>
        <end position="330"/>
    </location>
</feature>
<dbReference type="NCBIfam" id="TIGR00835">
    <property type="entry name" value="agcS"/>
    <property type="match status" value="1"/>
</dbReference>
<keyword evidence="7 8" id="KW-0472">Membrane</keyword>
<protein>
    <submittedName>
        <fullName evidence="9">Sodium:alanine symporter family protein</fullName>
    </submittedName>
</protein>
<evidence type="ECO:0000256" key="2">
    <source>
        <dbReference type="ARBA" id="ARBA00009261"/>
    </source>
</evidence>
<dbReference type="PROSITE" id="PS00873">
    <property type="entry name" value="NA_ALANINE_SYMP"/>
    <property type="match status" value="1"/>
</dbReference>
<feature type="transmembrane region" description="Helical" evidence="8">
    <location>
        <begin position="146"/>
        <end position="165"/>
    </location>
</feature>